<gene>
    <name evidence="1" type="ORF">AAW51_0587</name>
</gene>
<name>A0A0G3BH52_9BURK</name>
<evidence type="ECO:0000313" key="2">
    <source>
        <dbReference type="Proteomes" id="UP000035352"/>
    </source>
</evidence>
<organism evidence="1 2">
    <name type="scientific">Caldimonas brevitalea</name>
    <dbReference type="NCBI Taxonomy" id="413882"/>
    <lineage>
        <taxon>Bacteria</taxon>
        <taxon>Pseudomonadati</taxon>
        <taxon>Pseudomonadota</taxon>
        <taxon>Betaproteobacteria</taxon>
        <taxon>Burkholderiales</taxon>
        <taxon>Sphaerotilaceae</taxon>
        <taxon>Caldimonas</taxon>
    </lineage>
</organism>
<accession>A0A0G3BH52</accession>
<reference evidence="1 2" key="1">
    <citation type="submission" date="2015-05" db="EMBL/GenBank/DDBJ databases">
        <authorList>
            <person name="Tang B."/>
            <person name="Yu Y."/>
        </authorList>
    </citation>
    <scope>NUCLEOTIDE SEQUENCE [LARGE SCALE GENOMIC DNA]</scope>
    <source>
        <strain evidence="1 2">DSM 7029</strain>
    </source>
</reference>
<sequence>MPGASLSGVALKYGVNANLARRWCKERPTGGQALPPALLSVSVCDRAPSPKVAAAASPIEIVIQSVRIIVPTHVDAGTLREVLKAVSEVHR</sequence>
<dbReference type="AlphaFoldDB" id="A0A0G3BH52"/>
<proteinExistence type="predicted"/>
<dbReference type="EMBL" id="CP011371">
    <property type="protein sequence ID" value="AKJ27278.1"/>
    <property type="molecule type" value="Genomic_DNA"/>
</dbReference>
<protein>
    <recommendedName>
        <fullName evidence="3">Transposase</fullName>
    </recommendedName>
</protein>
<evidence type="ECO:0008006" key="3">
    <source>
        <dbReference type="Google" id="ProtNLM"/>
    </source>
</evidence>
<evidence type="ECO:0000313" key="1">
    <source>
        <dbReference type="EMBL" id="AKJ27278.1"/>
    </source>
</evidence>
<dbReference type="KEGG" id="pbh:AAW51_0587"/>
<dbReference type="Proteomes" id="UP000035352">
    <property type="component" value="Chromosome"/>
</dbReference>
<keyword evidence="2" id="KW-1185">Reference proteome</keyword>